<dbReference type="EMBL" id="JAKLJA010000001">
    <property type="protein sequence ID" value="MCG5072304.1"/>
    <property type="molecule type" value="Genomic_DNA"/>
</dbReference>
<evidence type="ECO:0000313" key="2">
    <source>
        <dbReference type="EMBL" id="MCG5072304.1"/>
    </source>
</evidence>
<sequence length="123" mass="13584">MKAKIVRDSEGLFYGIRFDCPGCTWEDGTPSPKVLPVNWLPPGETQESPHNAGKPHWSFNGDFERPVLGPSVLQWRGNEGDEHFRRCHSFVGCNGAQPGQIIFLGDCTHALAGQTVDLPEIEP</sequence>
<proteinExistence type="predicted"/>
<protein>
    <recommendedName>
        <fullName evidence="4">Ammonia monooxygenase</fullName>
    </recommendedName>
</protein>
<keyword evidence="3" id="KW-1185">Reference proteome</keyword>
<dbReference type="RefSeq" id="WP_238462055.1">
    <property type="nucleotide sequence ID" value="NZ_JAKLJA010000001.1"/>
</dbReference>
<name>A0A9X1RP31_9BURK</name>
<feature type="region of interest" description="Disordered" evidence="1">
    <location>
        <begin position="40"/>
        <end position="59"/>
    </location>
</feature>
<evidence type="ECO:0000256" key="1">
    <source>
        <dbReference type="SAM" id="MobiDB-lite"/>
    </source>
</evidence>
<comment type="caution">
    <text evidence="2">The sequence shown here is derived from an EMBL/GenBank/DDBJ whole genome shotgun (WGS) entry which is preliminary data.</text>
</comment>
<dbReference type="Proteomes" id="UP001139308">
    <property type="component" value="Unassembled WGS sequence"/>
</dbReference>
<evidence type="ECO:0000313" key="3">
    <source>
        <dbReference type="Proteomes" id="UP001139308"/>
    </source>
</evidence>
<reference evidence="2" key="1">
    <citation type="submission" date="2022-01" db="EMBL/GenBank/DDBJ databases">
        <title>Genome sequence and assembly of Parabukholderia sp. RG36.</title>
        <authorList>
            <person name="Chhetri G."/>
        </authorList>
    </citation>
    <scope>NUCLEOTIDE SEQUENCE</scope>
    <source>
        <strain evidence="2">RG36</strain>
    </source>
</reference>
<accession>A0A9X1RP31</accession>
<evidence type="ECO:0008006" key="4">
    <source>
        <dbReference type="Google" id="ProtNLM"/>
    </source>
</evidence>
<dbReference type="Pfam" id="PF20137">
    <property type="entry name" value="BubE"/>
    <property type="match status" value="1"/>
</dbReference>
<dbReference type="AlphaFoldDB" id="A0A9X1RP31"/>
<gene>
    <name evidence="2" type="ORF">L5014_02815</name>
</gene>
<organism evidence="2 3">
    <name type="scientific">Paraburkholderia tagetis</name>
    <dbReference type="NCBI Taxonomy" id="2913261"/>
    <lineage>
        <taxon>Bacteria</taxon>
        <taxon>Pseudomonadati</taxon>
        <taxon>Pseudomonadota</taxon>
        <taxon>Betaproteobacteria</taxon>
        <taxon>Burkholderiales</taxon>
        <taxon>Burkholderiaceae</taxon>
        <taxon>Paraburkholderia</taxon>
    </lineage>
</organism>
<dbReference type="InterPro" id="IPR045384">
    <property type="entry name" value="DUF6527"/>
</dbReference>